<accession>A0A1F7RZQ1</accession>
<organism evidence="3 4">
    <name type="scientific">Candidatus Schekmanbacteria bacterium RBG_16_38_11</name>
    <dbReference type="NCBI Taxonomy" id="1817880"/>
    <lineage>
        <taxon>Bacteria</taxon>
        <taxon>Candidatus Schekmaniibacteriota</taxon>
    </lineage>
</organism>
<proteinExistence type="predicted"/>
<evidence type="ECO:0000313" key="4">
    <source>
        <dbReference type="Proteomes" id="UP000178435"/>
    </source>
</evidence>
<evidence type="ECO:0000259" key="1">
    <source>
        <dbReference type="Pfam" id="PF01796"/>
    </source>
</evidence>
<dbReference type="EMBL" id="MGDF01000023">
    <property type="protein sequence ID" value="OGL47012.1"/>
    <property type="molecule type" value="Genomic_DNA"/>
</dbReference>
<comment type="caution">
    <text evidence="3">The sequence shown here is derived from an EMBL/GenBank/DDBJ whole genome shotgun (WGS) entry which is preliminary data.</text>
</comment>
<dbReference type="InterPro" id="IPR002878">
    <property type="entry name" value="ChsH2_C"/>
</dbReference>
<feature type="domain" description="ChsH2 C-terminal OB-fold" evidence="1">
    <location>
        <begin position="93"/>
        <end position="158"/>
    </location>
</feature>
<dbReference type="AlphaFoldDB" id="A0A1F7RZQ1"/>
<dbReference type="Gene3D" id="6.10.30.10">
    <property type="match status" value="1"/>
</dbReference>
<dbReference type="InterPro" id="IPR022002">
    <property type="entry name" value="ChsH2_Znr"/>
</dbReference>
<dbReference type="PANTHER" id="PTHR34075:SF4">
    <property type="entry name" value="DUF35 DOMAIN-CONTAINING PROTEIN"/>
    <property type="match status" value="1"/>
</dbReference>
<dbReference type="PANTHER" id="PTHR34075">
    <property type="entry name" value="BLR3430 PROTEIN"/>
    <property type="match status" value="1"/>
</dbReference>
<name>A0A1F7RZQ1_9BACT</name>
<reference evidence="3 4" key="1">
    <citation type="journal article" date="2016" name="Nat. Commun.">
        <title>Thousands of microbial genomes shed light on interconnected biogeochemical processes in an aquifer system.</title>
        <authorList>
            <person name="Anantharaman K."/>
            <person name="Brown C.T."/>
            <person name="Hug L.A."/>
            <person name="Sharon I."/>
            <person name="Castelle C.J."/>
            <person name="Probst A.J."/>
            <person name="Thomas B.C."/>
            <person name="Singh A."/>
            <person name="Wilkins M.J."/>
            <person name="Karaoz U."/>
            <person name="Brodie E.L."/>
            <person name="Williams K.H."/>
            <person name="Hubbard S.S."/>
            <person name="Banfield J.F."/>
        </authorList>
    </citation>
    <scope>NUCLEOTIDE SEQUENCE [LARGE SCALE GENOMIC DNA]</scope>
</reference>
<evidence type="ECO:0000313" key="3">
    <source>
        <dbReference type="EMBL" id="OGL47012.1"/>
    </source>
</evidence>
<dbReference type="InterPro" id="IPR012340">
    <property type="entry name" value="NA-bd_OB-fold"/>
</dbReference>
<gene>
    <name evidence="3" type="ORF">A2149_08170</name>
</gene>
<dbReference type="InterPro" id="IPR052513">
    <property type="entry name" value="Thioester_dehydratase-like"/>
</dbReference>
<dbReference type="Proteomes" id="UP000178435">
    <property type="component" value="Unassembled WGS sequence"/>
</dbReference>
<sequence length="180" mass="20353">MADKEKANIPETDEGTIVFNVPFPDDLSGLKKMTPIIIKQPYQIDYIHSYGQDSPFFAGLANKKLLGTKCTRCGYSYATPKLHCMECGSECDWIELPQQGRVHTWTTCYFGSEEFLKETPFNLILVEFEGIDTLLLSRLVGVSQDEISIGMKVSAKFKRNSKFKPTDVYFVSSPDKEEKA</sequence>
<dbReference type="SUPFAM" id="SSF50249">
    <property type="entry name" value="Nucleic acid-binding proteins"/>
    <property type="match status" value="1"/>
</dbReference>
<evidence type="ECO:0000259" key="2">
    <source>
        <dbReference type="Pfam" id="PF12172"/>
    </source>
</evidence>
<dbReference type="Pfam" id="PF01796">
    <property type="entry name" value="OB_ChsH2_C"/>
    <property type="match status" value="1"/>
</dbReference>
<dbReference type="Pfam" id="PF12172">
    <property type="entry name" value="zf-ChsH2"/>
    <property type="match status" value="1"/>
</dbReference>
<protein>
    <submittedName>
        <fullName evidence="3">Nucleotide-binding protein</fullName>
    </submittedName>
</protein>
<feature type="domain" description="ChsH2 rubredoxin-like zinc ribbon" evidence="2">
    <location>
        <begin position="58"/>
        <end position="90"/>
    </location>
</feature>